<accession>A0A5E7RAN9</accession>
<reference evidence="1 2" key="1">
    <citation type="submission" date="2019-09" db="EMBL/GenBank/DDBJ databases">
        <authorList>
            <person name="Chandra G."/>
            <person name="Truman W A."/>
        </authorList>
    </citation>
    <scope>NUCLEOTIDE SEQUENCE [LARGE SCALE GENOMIC DNA]</scope>
    <source>
        <strain evidence="1">PS918</strain>
    </source>
</reference>
<protein>
    <submittedName>
        <fullName evidence="1">Uncharacterized protein</fullName>
    </submittedName>
</protein>
<proteinExistence type="predicted"/>
<dbReference type="EMBL" id="CABVIY010000002">
    <property type="protein sequence ID" value="VVP71456.1"/>
    <property type="molecule type" value="Genomic_DNA"/>
</dbReference>
<gene>
    <name evidence="1" type="ORF">PS918_01191</name>
</gene>
<organism evidence="1 2">
    <name type="scientific">Pseudomonas fluorescens</name>
    <dbReference type="NCBI Taxonomy" id="294"/>
    <lineage>
        <taxon>Bacteria</taxon>
        <taxon>Pseudomonadati</taxon>
        <taxon>Pseudomonadota</taxon>
        <taxon>Gammaproteobacteria</taxon>
        <taxon>Pseudomonadales</taxon>
        <taxon>Pseudomonadaceae</taxon>
        <taxon>Pseudomonas</taxon>
    </lineage>
</organism>
<evidence type="ECO:0000313" key="1">
    <source>
        <dbReference type="EMBL" id="VVP71456.1"/>
    </source>
</evidence>
<dbReference type="AlphaFoldDB" id="A0A5E7RAN9"/>
<name>A0A5E7RAN9_PSEFL</name>
<evidence type="ECO:0000313" key="2">
    <source>
        <dbReference type="Proteomes" id="UP000326611"/>
    </source>
</evidence>
<dbReference type="Proteomes" id="UP000326611">
    <property type="component" value="Unassembled WGS sequence"/>
</dbReference>
<sequence>MAPIRRNRLVSILEQLKQQISVGSGLERIEPQR</sequence>